<protein>
    <recommendedName>
        <fullName evidence="10">glycogenin glucosyltransferase</fullName>
        <ecNumber evidence="10">2.4.1.186</ecNumber>
    </recommendedName>
</protein>
<evidence type="ECO:0000313" key="15">
    <source>
        <dbReference type="EMBL" id="PVU99421.1"/>
    </source>
</evidence>
<evidence type="ECO:0000256" key="6">
    <source>
        <dbReference type="ARBA" id="ARBA00023056"/>
    </source>
</evidence>
<dbReference type="Pfam" id="PF01501">
    <property type="entry name" value="Glyco_transf_8"/>
    <property type="match status" value="1"/>
</dbReference>
<comment type="catalytic activity">
    <reaction evidence="11">
        <text>[1,4-alpha-D-glucosyl](n)-L-tyrosyl-[glycogenin] + UDP-alpha-D-glucose = [1,4-alpha-D-glucosyl](n+1)-L-tyrosyl-[glycogenin] + UDP + H(+)</text>
        <dbReference type="Rhea" id="RHEA:56560"/>
        <dbReference type="Rhea" id="RHEA-COMP:14606"/>
        <dbReference type="Rhea" id="RHEA-COMP:14607"/>
        <dbReference type="ChEBI" id="CHEBI:15378"/>
        <dbReference type="ChEBI" id="CHEBI:58223"/>
        <dbReference type="ChEBI" id="CHEBI:58885"/>
        <dbReference type="ChEBI" id="CHEBI:140574"/>
        <dbReference type="EC" id="2.4.1.186"/>
    </reaction>
</comment>
<keyword evidence="8" id="KW-0464">Manganese</keyword>
<proteinExistence type="inferred from homology"/>
<feature type="compositionally biased region" description="Low complexity" evidence="14">
    <location>
        <begin position="401"/>
        <end position="415"/>
    </location>
</feature>
<dbReference type="Proteomes" id="UP000245699">
    <property type="component" value="Unassembled WGS sequence"/>
</dbReference>
<dbReference type="EC" id="2.4.1.186" evidence="10"/>
<organism evidence="15 16">
    <name type="scientific">Furculomyces boomerangus</name>
    <dbReference type="NCBI Taxonomy" id="61424"/>
    <lineage>
        <taxon>Eukaryota</taxon>
        <taxon>Fungi</taxon>
        <taxon>Fungi incertae sedis</taxon>
        <taxon>Zoopagomycota</taxon>
        <taxon>Kickxellomycotina</taxon>
        <taxon>Harpellomycetes</taxon>
        <taxon>Harpellales</taxon>
        <taxon>Harpellaceae</taxon>
        <taxon>Furculomyces</taxon>
    </lineage>
</organism>
<evidence type="ECO:0000256" key="12">
    <source>
        <dbReference type="ARBA" id="ARBA00052293"/>
    </source>
</evidence>
<name>A0A2T9Z4F0_9FUNG</name>
<comment type="caution">
    <text evidence="15">The sequence shown here is derived from an EMBL/GenBank/DDBJ whole genome shotgun (WGS) entry which is preliminary data.</text>
</comment>
<reference evidence="15 16" key="1">
    <citation type="journal article" date="2018" name="MBio">
        <title>Comparative Genomics Reveals the Core Gene Toolbox for the Fungus-Insect Symbiosis.</title>
        <authorList>
            <person name="Wang Y."/>
            <person name="Stata M."/>
            <person name="Wang W."/>
            <person name="Stajich J.E."/>
            <person name="White M.M."/>
            <person name="Moncalvo J.M."/>
        </authorList>
    </citation>
    <scope>NUCLEOTIDE SEQUENCE [LARGE SCALE GENOMIC DNA]</scope>
    <source>
        <strain evidence="15 16">AUS-77-4</strain>
    </source>
</reference>
<evidence type="ECO:0000256" key="1">
    <source>
        <dbReference type="ARBA" id="ARBA00001936"/>
    </source>
</evidence>
<evidence type="ECO:0000313" key="16">
    <source>
        <dbReference type="Proteomes" id="UP000245699"/>
    </source>
</evidence>
<dbReference type="GO" id="GO:0046872">
    <property type="term" value="F:metal ion binding"/>
    <property type="evidence" value="ECO:0007669"/>
    <property type="project" value="UniProtKB-KW"/>
</dbReference>
<dbReference type="InterPro" id="IPR029044">
    <property type="entry name" value="Nucleotide-diphossugar_trans"/>
</dbReference>
<comment type="catalytic activity">
    <reaction evidence="12">
        <text>L-tyrosyl-[glycogenin] + UDP-alpha-D-glucose = alpha-D-glucosyl-L-tyrosyl-[glycogenin] + UDP + H(+)</text>
        <dbReference type="Rhea" id="RHEA:23360"/>
        <dbReference type="Rhea" id="RHEA-COMP:14604"/>
        <dbReference type="Rhea" id="RHEA-COMP:14605"/>
        <dbReference type="ChEBI" id="CHEBI:15378"/>
        <dbReference type="ChEBI" id="CHEBI:46858"/>
        <dbReference type="ChEBI" id="CHEBI:58223"/>
        <dbReference type="ChEBI" id="CHEBI:58885"/>
        <dbReference type="ChEBI" id="CHEBI:140573"/>
        <dbReference type="EC" id="2.4.1.186"/>
    </reaction>
</comment>
<dbReference type="GO" id="GO:0005737">
    <property type="term" value="C:cytoplasm"/>
    <property type="evidence" value="ECO:0007669"/>
    <property type="project" value="UniProtKB-SubCell"/>
</dbReference>
<feature type="region of interest" description="Disordered" evidence="14">
    <location>
        <begin position="395"/>
        <end position="431"/>
    </location>
</feature>
<dbReference type="PANTHER" id="PTHR11183">
    <property type="entry name" value="GLYCOGENIN SUBFAMILY MEMBER"/>
    <property type="match status" value="1"/>
</dbReference>
<gene>
    <name evidence="15" type="ORF">BB559_000744</name>
</gene>
<feature type="compositionally biased region" description="Polar residues" evidence="14">
    <location>
        <begin position="664"/>
        <end position="693"/>
    </location>
</feature>
<dbReference type="InterPro" id="IPR050587">
    <property type="entry name" value="GNT1/Glycosyltrans_8"/>
</dbReference>
<evidence type="ECO:0000256" key="4">
    <source>
        <dbReference type="ARBA" id="ARBA00022679"/>
    </source>
</evidence>
<comment type="similarity">
    <text evidence="9">Belongs to the glycosyltransferase 8 family. Glycogenin subfamily.</text>
</comment>
<dbReference type="AlphaFoldDB" id="A0A2T9Z4F0"/>
<dbReference type="SUPFAM" id="SSF53448">
    <property type="entry name" value="Nucleotide-diphospho-sugar transferases"/>
    <property type="match status" value="1"/>
</dbReference>
<evidence type="ECO:0000256" key="5">
    <source>
        <dbReference type="ARBA" id="ARBA00022723"/>
    </source>
</evidence>
<evidence type="ECO:0000256" key="11">
    <source>
        <dbReference type="ARBA" id="ARBA00050886"/>
    </source>
</evidence>
<comment type="function">
    <text evidence="13">Self-glucosylating initiator of glycogen synthesis. It catalyzes the formation of a short alpha (1,4)-glucosyl chain covalently attached via a glucose 1-O-tyrosyl linkage to internal tyrosine residues and these chains act as primers for the elongation reaction catalyzed by glycogen synthase.</text>
</comment>
<sequence length="728" mass="83762">MDTFTKAYATLVTSDSYVDAALVLLNSIKLTNPDPTIEFICLVVESLVSSTNKYALSRNFDSVIPVNLHTSTNPLLLSDLSRPDLASTYTKIELWNKETLGEYDAICYLDADVIVLQNLDSIFDSYIRSDQLEDNGYDKKSALISAAPDMGWPDWFNSGVMLLSPNQEVYKDLFNLILQENDTNDSEQKQPMISFDGADQGLLNHYFDNWSSDSSKRLSFTFNVTGSAFYSYIPAIRANYGKIRAVHFAGQKKPWQYMRFGDGSVMHLESNAQLWKDSVDKWWNIYNQFVDTKNESVSFEMTKIGDQKIIKQFTDEVKDYSFKDNSFILQNSVQNYKNKIYKNMTRSENIEYSPQTTINNSHTSSQYVSTTFQHTSNNTNYKETKSETQLKSLIKTKKQTTQKPSSSIFSTPTTTENHLSLSPRNNGNSENNLCQHKSVKFGSEITEYSADGSRKFSLNSYKCKVSPNVSDIDTEYHTQIDEINQFKSLWNIKEPENKNLQTKTIYDDTLSDKNFNAFGKPKEGTKKKSISFKLERESNSENENVDEPQELLDTLKTIYTQEDIKILEKELEKLFDNWHSTITRTLMFESDSKKSNKEKSQSKKFNILLKNSEMKNLGLKTDIKVQVEQPNNKNNVLNFKFHTQLELNHNNSTTNSDPKKQNRIDSNPHPQNIEYDNQSNKHFNSDSIPSANNQNEILDTNESKLKDRKFDGIPMNLDYSFPSIQDMW</sequence>
<dbReference type="OrthoDB" id="2014201at2759"/>
<comment type="cofactor">
    <cofactor evidence="1">
        <name>Mn(2+)</name>
        <dbReference type="ChEBI" id="CHEBI:29035"/>
    </cofactor>
</comment>
<dbReference type="InterPro" id="IPR002495">
    <property type="entry name" value="Glyco_trans_8"/>
</dbReference>
<comment type="subcellular location">
    <subcellularLocation>
        <location evidence="2">Cytoplasm</location>
    </subcellularLocation>
</comment>
<keyword evidence="3" id="KW-0963">Cytoplasm</keyword>
<evidence type="ECO:0000256" key="8">
    <source>
        <dbReference type="ARBA" id="ARBA00023211"/>
    </source>
</evidence>
<accession>A0A2T9Z4F0</accession>
<evidence type="ECO:0000256" key="10">
    <source>
        <dbReference type="ARBA" id="ARBA00038934"/>
    </source>
</evidence>
<dbReference type="EMBL" id="MBFT01000037">
    <property type="protein sequence ID" value="PVU99421.1"/>
    <property type="molecule type" value="Genomic_DNA"/>
</dbReference>
<keyword evidence="7" id="KW-0325">Glycoprotein</keyword>
<dbReference type="GO" id="GO:0008466">
    <property type="term" value="F:glycogenin glucosyltransferase activity"/>
    <property type="evidence" value="ECO:0007669"/>
    <property type="project" value="UniProtKB-EC"/>
</dbReference>
<evidence type="ECO:0000256" key="3">
    <source>
        <dbReference type="ARBA" id="ARBA00022490"/>
    </source>
</evidence>
<evidence type="ECO:0000256" key="14">
    <source>
        <dbReference type="SAM" id="MobiDB-lite"/>
    </source>
</evidence>
<feature type="region of interest" description="Disordered" evidence="14">
    <location>
        <begin position="648"/>
        <end position="693"/>
    </location>
</feature>
<evidence type="ECO:0000256" key="9">
    <source>
        <dbReference type="ARBA" id="ARBA00038162"/>
    </source>
</evidence>
<keyword evidence="16" id="KW-1185">Reference proteome</keyword>
<evidence type="ECO:0000256" key="2">
    <source>
        <dbReference type="ARBA" id="ARBA00004496"/>
    </source>
</evidence>
<evidence type="ECO:0000256" key="13">
    <source>
        <dbReference type="ARBA" id="ARBA00057883"/>
    </source>
</evidence>
<keyword evidence="5" id="KW-0479">Metal-binding</keyword>
<keyword evidence="6" id="KW-0320">Glycogen biosynthesis</keyword>
<dbReference type="GO" id="GO:0005978">
    <property type="term" value="P:glycogen biosynthetic process"/>
    <property type="evidence" value="ECO:0007669"/>
    <property type="project" value="UniProtKB-KW"/>
</dbReference>
<dbReference type="CDD" id="cd02537">
    <property type="entry name" value="GT8_Glycogenin"/>
    <property type="match status" value="1"/>
</dbReference>
<feature type="compositionally biased region" description="Polar residues" evidence="14">
    <location>
        <begin position="416"/>
        <end position="431"/>
    </location>
</feature>
<keyword evidence="4" id="KW-0808">Transferase</keyword>
<evidence type="ECO:0000256" key="7">
    <source>
        <dbReference type="ARBA" id="ARBA00023180"/>
    </source>
</evidence>
<dbReference type="STRING" id="61424.A0A2T9Z4F0"/>
<dbReference type="FunFam" id="3.90.550.10:FF:000092">
    <property type="entry name" value="Glycogenin 2"/>
    <property type="match status" value="1"/>
</dbReference>
<dbReference type="Gene3D" id="3.90.550.10">
    <property type="entry name" value="Spore Coat Polysaccharide Biosynthesis Protein SpsA, Chain A"/>
    <property type="match status" value="1"/>
</dbReference>